<keyword evidence="4" id="KW-0378">Hydrolase</keyword>
<dbReference type="Gene3D" id="2.10.109.10">
    <property type="entry name" value="Umud Fragment, subunit A"/>
    <property type="match status" value="1"/>
</dbReference>
<keyword evidence="9" id="KW-1185">Reference proteome</keyword>
<protein>
    <submittedName>
        <fullName evidence="8">Mitochondrial inner membrane signal peptidase protein</fullName>
    </submittedName>
</protein>
<dbReference type="Pfam" id="PF10502">
    <property type="entry name" value="Peptidase_S26"/>
    <property type="match status" value="1"/>
</dbReference>
<dbReference type="CDD" id="cd06530">
    <property type="entry name" value="S26_SPase_I"/>
    <property type="match status" value="1"/>
</dbReference>
<keyword evidence="5" id="KW-0496">Mitochondrion</keyword>
<dbReference type="AlphaFoldDB" id="S9U9T2"/>
<evidence type="ECO:0000256" key="3">
    <source>
        <dbReference type="ARBA" id="ARBA00022792"/>
    </source>
</evidence>
<proteinExistence type="predicted"/>
<evidence type="ECO:0000256" key="5">
    <source>
        <dbReference type="ARBA" id="ARBA00023128"/>
    </source>
</evidence>
<name>S9U9T2_9TRYP</name>
<keyword evidence="3" id="KW-0999">Mitochondrion inner membrane</keyword>
<dbReference type="InterPro" id="IPR019533">
    <property type="entry name" value="Peptidase_S26"/>
</dbReference>
<evidence type="ECO:0000313" key="8">
    <source>
        <dbReference type="EMBL" id="EPY25514.1"/>
    </source>
</evidence>
<dbReference type="OrthoDB" id="308440at2759"/>
<sequence>MPRWWSSLRNSAFKDVPFVLLGVFIGWNCDVVCGVKGVSMEPTLTPGEYICFIPHSLLFLKPWMGLPLVKVGDVVVVKISKTLSVCKRVTRITSNAEAAHLWGKEYFENISSFDYAQPAGPRASDEATGYSESSYYDRLGALSTRSTDWDECISRFPRSSHFLWLEGDNAPHSHDSRACGAVPAECLRGLVLATVWPHFRVVQ</sequence>
<evidence type="ECO:0000259" key="7">
    <source>
        <dbReference type="Pfam" id="PF10502"/>
    </source>
</evidence>
<accession>S9U9T2</accession>
<reference evidence="8 9" key="1">
    <citation type="journal article" date="2013" name="PLoS ONE">
        <title>Predicting the Proteins of Angomonas deanei, Strigomonas culicis and Their Respective Endosymbionts Reveals New Aspects of the Trypanosomatidae Family.</title>
        <authorList>
            <person name="Motta M.C."/>
            <person name="Martins A.C."/>
            <person name="de Souza S.S."/>
            <person name="Catta-Preta C.M."/>
            <person name="Silva R."/>
            <person name="Klein C.C."/>
            <person name="de Almeida L.G."/>
            <person name="de Lima Cunha O."/>
            <person name="Ciapina L.P."/>
            <person name="Brocchi M."/>
            <person name="Colabardini A.C."/>
            <person name="de Araujo Lima B."/>
            <person name="Machado C.R."/>
            <person name="de Almeida Soares C.M."/>
            <person name="Probst C.M."/>
            <person name="de Menezes C.B."/>
            <person name="Thompson C.E."/>
            <person name="Bartholomeu D.C."/>
            <person name="Gradia D.F."/>
            <person name="Pavoni D.P."/>
            <person name="Grisard E.C."/>
            <person name="Fantinatti-Garboggini F."/>
            <person name="Marchini F.K."/>
            <person name="Rodrigues-Luiz G.F."/>
            <person name="Wagner G."/>
            <person name="Goldman G.H."/>
            <person name="Fietto J.L."/>
            <person name="Elias M.C."/>
            <person name="Goldman M.H."/>
            <person name="Sagot M.F."/>
            <person name="Pereira M."/>
            <person name="Stoco P.H."/>
            <person name="de Mendonca-Neto R.P."/>
            <person name="Teixeira S.M."/>
            <person name="Maciel T.E."/>
            <person name="de Oliveira Mendes T.A."/>
            <person name="Urmenyi T.P."/>
            <person name="de Souza W."/>
            <person name="Schenkman S."/>
            <person name="de Vasconcelos A.T."/>
        </authorList>
    </citation>
    <scope>NUCLEOTIDE SEQUENCE [LARGE SCALE GENOMIC DNA]</scope>
</reference>
<dbReference type="GO" id="GO:0006465">
    <property type="term" value="P:signal peptide processing"/>
    <property type="evidence" value="ECO:0007669"/>
    <property type="project" value="InterPro"/>
</dbReference>
<dbReference type="GO" id="GO:0042720">
    <property type="term" value="C:mitochondrial inner membrane peptidase complex"/>
    <property type="evidence" value="ECO:0007669"/>
    <property type="project" value="TreeGrafter"/>
</dbReference>
<feature type="domain" description="Peptidase S26" evidence="7">
    <location>
        <begin position="32"/>
        <end position="196"/>
    </location>
</feature>
<dbReference type="InterPro" id="IPR052064">
    <property type="entry name" value="Mito_IMP1_subunit"/>
</dbReference>
<keyword evidence="2" id="KW-0645">Protease</keyword>
<dbReference type="PANTHER" id="PTHR12383">
    <property type="entry name" value="PROTEASE FAMILY S26 MITOCHONDRIAL INNER MEMBRANE PROTEASE-RELATED"/>
    <property type="match status" value="1"/>
</dbReference>
<dbReference type="SUPFAM" id="SSF51306">
    <property type="entry name" value="LexA/Signal peptidase"/>
    <property type="match status" value="1"/>
</dbReference>
<dbReference type="GO" id="GO:0006627">
    <property type="term" value="P:protein processing involved in protein targeting to mitochondrion"/>
    <property type="evidence" value="ECO:0007669"/>
    <property type="project" value="TreeGrafter"/>
</dbReference>
<evidence type="ECO:0000256" key="2">
    <source>
        <dbReference type="ARBA" id="ARBA00022670"/>
    </source>
</evidence>
<evidence type="ECO:0000313" key="9">
    <source>
        <dbReference type="Proteomes" id="UP000015354"/>
    </source>
</evidence>
<evidence type="ECO:0000256" key="1">
    <source>
        <dbReference type="ARBA" id="ARBA00004273"/>
    </source>
</evidence>
<gene>
    <name evidence="8" type="ORF">STCU_06729</name>
</gene>
<dbReference type="InterPro" id="IPR036286">
    <property type="entry name" value="LexA/Signal_pep-like_sf"/>
</dbReference>
<dbReference type="EMBL" id="ATMH01006729">
    <property type="protein sequence ID" value="EPY25514.1"/>
    <property type="molecule type" value="Genomic_DNA"/>
</dbReference>
<evidence type="ECO:0000256" key="6">
    <source>
        <dbReference type="ARBA" id="ARBA00023136"/>
    </source>
</evidence>
<comment type="caution">
    <text evidence="8">The sequence shown here is derived from an EMBL/GenBank/DDBJ whole genome shotgun (WGS) entry which is preliminary data.</text>
</comment>
<organism evidence="8 9">
    <name type="scientific">Strigomonas culicis</name>
    <dbReference type="NCBI Taxonomy" id="28005"/>
    <lineage>
        <taxon>Eukaryota</taxon>
        <taxon>Discoba</taxon>
        <taxon>Euglenozoa</taxon>
        <taxon>Kinetoplastea</taxon>
        <taxon>Metakinetoplastina</taxon>
        <taxon>Trypanosomatida</taxon>
        <taxon>Trypanosomatidae</taxon>
        <taxon>Strigomonadinae</taxon>
        <taxon>Strigomonas</taxon>
    </lineage>
</organism>
<dbReference type="GO" id="GO:0004252">
    <property type="term" value="F:serine-type endopeptidase activity"/>
    <property type="evidence" value="ECO:0007669"/>
    <property type="project" value="InterPro"/>
</dbReference>
<keyword evidence="6" id="KW-0472">Membrane</keyword>
<dbReference type="PANTHER" id="PTHR12383:SF16">
    <property type="entry name" value="MITOCHONDRIAL INNER MEMBRANE PROTEASE SUBUNIT 1"/>
    <property type="match status" value="1"/>
</dbReference>
<dbReference type="InterPro" id="IPR019756">
    <property type="entry name" value="Pept_S26A_signal_pept_1_Ser-AS"/>
</dbReference>
<evidence type="ECO:0000256" key="4">
    <source>
        <dbReference type="ARBA" id="ARBA00022801"/>
    </source>
</evidence>
<dbReference type="Proteomes" id="UP000015354">
    <property type="component" value="Unassembled WGS sequence"/>
</dbReference>
<dbReference type="PROSITE" id="PS00501">
    <property type="entry name" value="SPASE_I_1"/>
    <property type="match status" value="1"/>
</dbReference>
<comment type="subcellular location">
    <subcellularLocation>
        <location evidence="1">Mitochondrion inner membrane</location>
    </subcellularLocation>
</comment>